<evidence type="ECO:0000259" key="1">
    <source>
        <dbReference type="PROSITE" id="PS51186"/>
    </source>
</evidence>
<reference evidence="2" key="1">
    <citation type="submission" date="2021-02" db="EMBL/GenBank/DDBJ databases">
        <title>Phycicoccus sp. MQZ13P-5T, whole genome shotgun sequence.</title>
        <authorList>
            <person name="Tuo L."/>
        </authorList>
    </citation>
    <scope>NUCLEOTIDE SEQUENCE</scope>
    <source>
        <strain evidence="2">MQZ13P-5</strain>
    </source>
</reference>
<dbReference type="Gene3D" id="3.40.630.30">
    <property type="match status" value="1"/>
</dbReference>
<sequence length="164" mass="17645">MPELERLRADHAPAVLAFERANRSYFARSVSDRGEEYFAQFAARHAELLGEQEAGVCAFYLLVADDGSVLGRFNLRDIADGTAEVGYRVAEAAVGRGVATAGVERLCREASGLGVRMLRAATSDANLASQRVLVKAGFVRVGAADPDDVGGRPGSWYERRLAAR</sequence>
<protein>
    <submittedName>
        <fullName evidence="2">GNAT family N-acetyltransferase</fullName>
    </submittedName>
</protein>
<keyword evidence="3" id="KW-1185">Reference proteome</keyword>
<dbReference type="Proteomes" id="UP001430172">
    <property type="component" value="Unassembled WGS sequence"/>
</dbReference>
<evidence type="ECO:0000313" key="2">
    <source>
        <dbReference type="EMBL" id="MBM6399878.1"/>
    </source>
</evidence>
<accession>A0ABS2CJ57</accession>
<feature type="domain" description="N-acetyltransferase" evidence="1">
    <location>
        <begin position="2"/>
        <end position="163"/>
    </location>
</feature>
<dbReference type="InterPro" id="IPR051531">
    <property type="entry name" value="N-acetyltransferase"/>
</dbReference>
<proteinExistence type="predicted"/>
<dbReference type="EMBL" id="JAFDVD010000007">
    <property type="protein sequence ID" value="MBM6399878.1"/>
    <property type="molecule type" value="Genomic_DNA"/>
</dbReference>
<dbReference type="InterPro" id="IPR016181">
    <property type="entry name" value="Acyl_CoA_acyltransferase"/>
</dbReference>
<dbReference type="Pfam" id="PF13302">
    <property type="entry name" value="Acetyltransf_3"/>
    <property type="match status" value="1"/>
</dbReference>
<dbReference type="RefSeq" id="WP_204130372.1">
    <property type="nucleotide sequence ID" value="NZ_JAFDVD010000007.1"/>
</dbReference>
<name>A0ABS2CJ57_9MICO</name>
<dbReference type="InterPro" id="IPR000182">
    <property type="entry name" value="GNAT_dom"/>
</dbReference>
<organism evidence="2 3">
    <name type="scientific">Phycicoccus sonneratiae</name>
    <dbReference type="NCBI Taxonomy" id="2807628"/>
    <lineage>
        <taxon>Bacteria</taxon>
        <taxon>Bacillati</taxon>
        <taxon>Actinomycetota</taxon>
        <taxon>Actinomycetes</taxon>
        <taxon>Micrococcales</taxon>
        <taxon>Intrasporangiaceae</taxon>
        <taxon>Phycicoccus</taxon>
    </lineage>
</organism>
<comment type="caution">
    <text evidence="2">The sequence shown here is derived from an EMBL/GenBank/DDBJ whole genome shotgun (WGS) entry which is preliminary data.</text>
</comment>
<gene>
    <name evidence="2" type="ORF">JQN70_05735</name>
</gene>
<evidence type="ECO:0000313" key="3">
    <source>
        <dbReference type="Proteomes" id="UP001430172"/>
    </source>
</evidence>
<dbReference type="PANTHER" id="PTHR43792">
    <property type="entry name" value="GNAT FAMILY, PUTATIVE (AFU_ORTHOLOGUE AFUA_3G00765)-RELATED-RELATED"/>
    <property type="match status" value="1"/>
</dbReference>
<dbReference type="SUPFAM" id="SSF55729">
    <property type="entry name" value="Acyl-CoA N-acyltransferases (Nat)"/>
    <property type="match status" value="1"/>
</dbReference>
<dbReference type="PROSITE" id="PS51186">
    <property type="entry name" value="GNAT"/>
    <property type="match status" value="1"/>
</dbReference>